<dbReference type="EMBL" id="BDSP01000109">
    <property type="protein sequence ID" value="GAX16710.1"/>
    <property type="molecule type" value="Genomic_DNA"/>
</dbReference>
<evidence type="ECO:0000313" key="3">
    <source>
        <dbReference type="EMBL" id="GAX16710.1"/>
    </source>
</evidence>
<dbReference type="GO" id="GO:0003723">
    <property type="term" value="F:RNA binding"/>
    <property type="evidence" value="ECO:0007669"/>
    <property type="project" value="InterPro"/>
</dbReference>
<dbReference type="AlphaFoldDB" id="A0A1Z5JRP8"/>
<dbReference type="InterPro" id="IPR020103">
    <property type="entry name" value="PsdUridine_synth_cat_dom_sf"/>
</dbReference>
<dbReference type="SUPFAM" id="SSF55120">
    <property type="entry name" value="Pseudouridine synthase"/>
    <property type="match status" value="1"/>
</dbReference>
<dbReference type="InParanoid" id="A0A1Z5JRP8"/>
<proteinExistence type="predicted"/>
<organism evidence="3 4">
    <name type="scientific">Fistulifera solaris</name>
    <name type="common">Oleaginous diatom</name>
    <dbReference type="NCBI Taxonomy" id="1519565"/>
    <lineage>
        <taxon>Eukaryota</taxon>
        <taxon>Sar</taxon>
        <taxon>Stramenopiles</taxon>
        <taxon>Ochrophyta</taxon>
        <taxon>Bacillariophyta</taxon>
        <taxon>Bacillariophyceae</taxon>
        <taxon>Bacillariophycidae</taxon>
        <taxon>Naviculales</taxon>
        <taxon>Naviculaceae</taxon>
        <taxon>Fistulifera</taxon>
    </lineage>
</organism>
<dbReference type="GO" id="GO:0000455">
    <property type="term" value="P:enzyme-directed rRNA pseudouridine synthesis"/>
    <property type="evidence" value="ECO:0007669"/>
    <property type="project" value="TreeGrafter"/>
</dbReference>
<comment type="caution">
    <text evidence="3">The sequence shown here is derived from an EMBL/GenBank/DDBJ whole genome shotgun (WGS) entry which is preliminary data.</text>
</comment>
<evidence type="ECO:0000313" key="4">
    <source>
        <dbReference type="Proteomes" id="UP000198406"/>
    </source>
</evidence>
<gene>
    <name evidence="3" type="ORF">FisN_21Hh151</name>
</gene>
<dbReference type="InterPro" id="IPR050188">
    <property type="entry name" value="RluA_PseudoU_synthase"/>
</dbReference>
<accession>A0A1Z5JRP8</accession>
<protein>
    <recommendedName>
        <fullName evidence="2">Pseudouridine synthase RsuA/RluA-like domain-containing protein</fullName>
    </recommendedName>
</protein>
<dbReference type="PANTHER" id="PTHR21600:SF40">
    <property type="entry name" value="PSEUDOURIDYLATE SYNTHASE RPUSD2"/>
    <property type="match status" value="1"/>
</dbReference>
<keyword evidence="4" id="KW-1185">Reference proteome</keyword>
<dbReference type="PANTHER" id="PTHR21600">
    <property type="entry name" value="MITOCHONDRIAL RNA PSEUDOURIDINE SYNTHASE"/>
    <property type="match status" value="1"/>
</dbReference>
<evidence type="ECO:0000256" key="1">
    <source>
        <dbReference type="SAM" id="MobiDB-lite"/>
    </source>
</evidence>
<dbReference type="Proteomes" id="UP000198406">
    <property type="component" value="Unassembled WGS sequence"/>
</dbReference>
<feature type="region of interest" description="Disordered" evidence="1">
    <location>
        <begin position="148"/>
        <end position="173"/>
    </location>
</feature>
<dbReference type="GO" id="GO:0009982">
    <property type="term" value="F:pseudouridine synthase activity"/>
    <property type="evidence" value="ECO:0007669"/>
    <property type="project" value="InterPro"/>
</dbReference>
<dbReference type="Pfam" id="PF00849">
    <property type="entry name" value="PseudoU_synth_2"/>
    <property type="match status" value="1"/>
</dbReference>
<evidence type="ECO:0000259" key="2">
    <source>
        <dbReference type="Pfam" id="PF00849"/>
    </source>
</evidence>
<dbReference type="InterPro" id="IPR006145">
    <property type="entry name" value="PsdUridine_synth_RsuA/RluA"/>
</dbReference>
<sequence length="317" mass="35743">MLQVHKLSLTRARQFIVLGFLLHNRLRRFSVNAYSTAGKKRSLPQPSVIFESNHLLALNKPAGWRSIPNDGQDDGKCLLQYCLQQHTFLRPLHRLDQPCTGVLLYGKSSKSASRIQSQWQRVHKSYFVVVARDDWQKNLSPSQQAWTELRGTEQRRISPNRRETSRTGPSKGASVIMKPILSSKASSLHDTRQKVSALRYRTLFLSKQSPVVVLEVETNNGSKHVIRSLLACHGCPLLGDLRYGAPRALPDASVALHARRLYLPEDKIVLNLSQRTFVAPIPTNWSAWFGCREADLVKRESPSLEHPGSDSKQGESP</sequence>
<dbReference type="OrthoDB" id="428658at2759"/>
<feature type="compositionally biased region" description="Basic and acidic residues" evidence="1">
    <location>
        <begin position="150"/>
        <end position="165"/>
    </location>
</feature>
<dbReference type="Gene3D" id="3.30.2350.10">
    <property type="entry name" value="Pseudouridine synthase"/>
    <property type="match status" value="1"/>
</dbReference>
<feature type="domain" description="Pseudouridine synthase RsuA/RluA-like" evidence="2">
    <location>
        <begin position="54"/>
        <end position="231"/>
    </location>
</feature>
<reference evidence="3 4" key="1">
    <citation type="journal article" date="2015" name="Plant Cell">
        <title>Oil accumulation by the oleaginous diatom Fistulifera solaris as revealed by the genome and transcriptome.</title>
        <authorList>
            <person name="Tanaka T."/>
            <person name="Maeda Y."/>
            <person name="Veluchamy A."/>
            <person name="Tanaka M."/>
            <person name="Abida H."/>
            <person name="Marechal E."/>
            <person name="Bowler C."/>
            <person name="Muto M."/>
            <person name="Sunaga Y."/>
            <person name="Tanaka M."/>
            <person name="Yoshino T."/>
            <person name="Taniguchi T."/>
            <person name="Fukuda Y."/>
            <person name="Nemoto M."/>
            <person name="Matsumoto M."/>
            <person name="Wong P.S."/>
            <person name="Aburatani S."/>
            <person name="Fujibuchi W."/>
        </authorList>
    </citation>
    <scope>NUCLEOTIDE SEQUENCE [LARGE SCALE GENOMIC DNA]</scope>
    <source>
        <strain evidence="3 4">JPCC DA0580</strain>
    </source>
</reference>
<name>A0A1Z5JRP8_FISSO</name>